<proteinExistence type="predicted"/>
<organism evidence="1 2">
    <name type="scientific">Amnibacterium soli</name>
    <dbReference type="NCBI Taxonomy" id="1282736"/>
    <lineage>
        <taxon>Bacteria</taxon>
        <taxon>Bacillati</taxon>
        <taxon>Actinomycetota</taxon>
        <taxon>Actinomycetes</taxon>
        <taxon>Micrococcales</taxon>
        <taxon>Microbacteriaceae</taxon>
        <taxon>Amnibacterium</taxon>
    </lineage>
</organism>
<evidence type="ECO:0000313" key="2">
    <source>
        <dbReference type="Proteomes" id="UP001500121"/>
    </source>
</evidence>
<gene>
    <name evidence="1" type="ORF">GCM10025783_07910</name>
</gene>
<dbReference type="Proteomes" id="UP001500121">
    <property type="component" value="Unassembled WGS sequence"/>
</dbReference>
<dbReference type="EMBL" id="BAABLP010000002">
    <property type="protein sequence ID" value="GAA4739589.1"/>
    <property type="molecule type" value="Genomic_DNA"/>
</dbReference>
<accession>A0ABP8YTY3</accession>
<comment type="caution">
    <text evidence="1">The sequence shown here is derived from an EMBL/GenBank/DDBJ whole genome shotgun (WGS) entry which is preliminary data.</text>
</comment>
<keyword evidence="2" id="KW-1185">Reference proteome</keyword>
<reference evidence="2" key="1">
    <citation type="journal article" date="2019" name="Int. J. Syst. Evol. Microbiol.">
        <title>The Global Catalogue of Microorganisms (GCM) 10K type strain sequencing project: providing services to taxonomists for standard genome sequencing and annotation.</title>
        <authorList>
            <consortium name="The Broad Institute Genomics Platform"/>
            <consortium name="The Broad Institute Genome Sequencing Center for Infectious Disease"/>
            <person name="Wu L."/>
            <person name="Ma J."/>
        </authorList>
    </citation>
    <scope>NUCLEOTIDE SEQUENCE [LARGE SCALE GENOMIC DNA]</scope>
    <source>
        <strain evidence="2">JCM 19015</strain>
    </source>
</reference>
<name>A0ABP8YTY3_9MICO</name>
<protein>
    <submittedName>
        <fullName evidence="1">Uncharacterized protein</fullName>
    </submittedName>
</protein>
<evidence type="ECO:0000313" key="1">
    <source>
        <dbReference type="EMBL" id="GAA4739589.1"/>
    </source>
</evidence>
<sequence>MTAMHEERSTPADVEALPVEARAAAYLEAQQRLEARLELPGA</sequence>